<dbReference type="SUPFAM" id="SSF48613">
    <property type="entry name" value="Heme oxygenase-like"/>
    <property type="match status" value="1"/>
</dbReference>
<reference evidence="1 2" key="1">
    <citation type="submission" date="2020-08" db="EMBL/GenBank/DDBJ databases">
        <title>Genomic Encyclopedia of Type Strains, Phase IV (KMG-IV): sequencing the most valuable type-strain genomes for metagenomic binning, comparative biology and taxonomic classification.</title>
        <authorList>
            <person name="Goeker M."/>
        </authorList>
    </citation>
    <scope>NUCLEOTIDE SEQUENCE [LARGE SCALE GENOMIC DNA]</scope>
    <source>
        <strain evidence="1 2">DSM 29853</strain>
    </source>
</reference>
<dbReference type="RefSeq" id="WP_183365175.1">
    <property type="nucleotide sequence ID" value="NZ_JACIEZ010000002.1"/>
</dbReference>
<comment type="caution">
    <text evidence="1">The sequence shown here is derived from an EMBL/GenBank/DDBJ whole genome shotgun (WGS) entry which is preliminary data.</text>
</comment>
<accession>A0A7W6J4Y2</accession>
<dbReference type="CDD" id="cd19166">
    <property type="entry name" value="HemeO-bac"/>
    <property type="match status" value="1"/>
</dbReference>
<dbReference type="InterPro" id="IPR016084">
    <property type="entry name" value="Haem_Oase-like_multi-hlx"/>
</dbReference>
<evidence type="ECO:0000313" key="1">
    <source>
        <dbReference type="EMBL" id="MBB4063951.1"/>
    </source>
</evidence>
<dbReference type="EMBL" id="JACIEZ010000002">
    <property type="protein sequence ID" value="MBB4063951.1"/>
    <property type="molecule type" value="Genomic_DNA"/>
</dbReference>
<sequence length="148" mass="15392">MQALYGFRAPVEAWIGERPAPSAWNDWRPTAIRHLLENDLSALGLARPPALDFAGPEAGPAGEGLLGILYTLEGASLGSQLIGRRAAGLGLGVANGAAHLAGTATAVGNWKGYFALLDSAPALDMERVADAARTAFRFARAAFEGKHA</sequence>
<proteinExistence type="predicted"/>
<protein>
    <submittedName>
        <fullName evidence="1">Heme oxygenase</fullName>
    </submittedName>
</protein>
<dbReference type="Proteomes" id="UP000528286">
    <property type="component" value="Unassembled WGS sequence"/>
</dbReference>
<gene>
    <name evidence="1" type="ORF">GGR23_001128</name>
</gene>
<name>A0A7W6J4Y2_9HYPH</name>
<dbReference type="AlphaFoldDB" id="A0A7W6J4Y2"/>
<dbReference type="Gene3D" id="1.20.910.10">
    <property type="entry name" value="Heme oxygenase-like"/>
    <property type="match status" value="1"/>
</dbReference>
<organism evidence="1 2">
    <name type="scientific">Gellertiella hungarica</name>
    <dbReference type="NCBI Taxonomy" id="1572859"/>
    <lineage>
        <taxon>Bacteria</taxon>
        <taxon>Pseudomonadati</taxon>
        <taxon>Pseudomonadota</taxon>
        <taxon>Alphaproteobacteria</taxon>
        <taxon>Hyphomicrobiales</taxon>
        <taxon>Rhizobiaceae</taxon>
        <taxon>Gellertiella</taxon>
    </lineage>
</organism>
<keyword evidence="2" id="KW-1185">Reference proteome</keyword>
<evidence type="ECO:0000313" key="2">
    <source>
        <dbReference type="Proteomes" id="UP000528286"/>
    </source>
</evidence>